<evidence type="ECO:0000259" key="1">
    <source>
        <dbReference type="Pfam" id="PF17648"/>
    </source>
</evidence>
<dbReference type="PANTHER" id="PTHR38695">
    <property type="entry name" value="AMINO ACID PERMEASE_ SLC12A DOMAIN-CONTAINING PROTEIN"/>
    <property type="match status" value="1"/>
</dbReference>
<dbReference type="InterPro" id="IPR048273">
    <property type="entry name" value="Luciferase"/>
</dbReference>
<evidence type="ECO:0000313" key="2">
    <source>
        <dbReference type="EMBL" id="MCF7561423.1"/>
    </source>
</evidence>
<evidence type="ECO:0000313" key="3">
    <source>
        <dbReference type="Proteomes" id="UP001200022"/>
    </source>
</evidence>
<dbReference type="InterPro" id="IPR040841">
    <property type="entry name" value="Luciferase_dom"/>
</dbReference>
<reference evidence="2 3" key="1">
    <citation type="submission" date="2022-01" db="EMBL/GenBank/DDBJ databases">
        <title>Draft genome sequence of Sabulilitoribacter multivorans KCTC 32326.</title>
        <authorList>
            <person name="Oh J.-S."/>
        </authorList>
    </citation>
    <scope>NUCLEOTIDE SEQUENCE [LARGE SCALE GENOMIC DNA]</scope>
    <source>
        <strain evidence="2 3">M-M16</strain>
    </source>
</reference>
<feature type="domain" description="Luciferase" evidence="1">
    <location>
        <begin position="125"/>
        <end position="190"/>
    </location>
</feature>
<accession>A0ABS9ILE6</accession>
<gene>
    <name evidence="2" type="ORF">L3X39_12310</name>
</gene>
<dbReference type="PANTHER" id="PTHR38695:SF1">
    <property type="entry name" value="AMINO ACID PERMEASE_ SLC12A DOMAIN-CONTAINING PROTEIN"/>
    <property type="match status" value="1"/>
</dbReference>
<protein>
    <submittedName>
        <fullName evidence="2">DUF5519 family protein</fullName>
    </submittedName>
</protein>
<name>A0ABS9ILE6_9FLAO</name>
<dbReference type="RefSeq" id="WP_237232131.1">
    <property type="nucleotide sequence ID" value="NZ_JAKKDV010000005.1"/>
</dbReference>
<dbReference type="EMBL" id="JAKKDV010000005">
    <property type="protein sequence ID" value="MCF7561423.1"/>
    <property type="molecule type" value="Genomic_DNA"/>
</dbReference>
<dbReference type="Proteomes" id="UP001200022">
    <property type="component" value="Unassembled WGS sequence"/>
</dbReference>
<sequence length="208" mass="23426">MVTSLNILRNGGINILKIILTFIITISCSNDASKIDNDIVNIDIVVDVVDSVELPQRPGSRPETTTDIPHIQIGVELVPEVNDELFRRVYSIPGIENRQSVIAGWRSLWLTEEVTVIVPDAIIDGREFGHIHDDGSLHIFLEPSRSHEAVETCWAIFHPFTVQNLLGWDGFVMLYTPQSFDELDVTFQLIVDGYNYVTGQNLLATDFY</sequence>
<proteinExistence type="predicted"/>
<dbReference type="Pfam" id="PF17648">
    <property type="entry name" value="Luciferase"/>
    <property type="match status" value="1"/>
</dbReference>
<keyword evidence="3" id="KW-1185">Reference proteome</keyword>
<comment type="caution">
    <text evidence="2">The sequence shown here is derived from an EMBL/GenBank/DDBJ whole genome shotgun (WGS) entry which is preliminary data.</text>
</comment>
<organism evidence="2 3">
    <name type="scientific">Flaviramulus multivorans</name>
    <dbReference type="NCBI Taxonomy" id="1304750"/>
    <lineage>
        <taxon>Bacteria</taxon>
        <taxon>Pseudomonadati</taxon>
        <taxon>Bacteroidota</taxon>
        <taxon>Flavobacteriia</taxon>
        <taxon>Flavobacteriales</taxon>
        <taxon>Flavobacteriaceae</taxon>
        <taxon>Flaviramulus</taxon>
    </lineage>
</organism>